<dbReference type="InterPro" id="IPR011006">
    <property type="entry name" value="CheY-like_superfamily"/>
</dbReference>
<evidence type="ECO:0000256" key="1">
    <source>
        <dbReference type="ARBA" id="ARBA00023125"/>
    </source>
</evidence>
<dbReference type="EMBL" id="CP034412">
    <property type="protein sequence ID" value="QCY48260.1"/>
    <property type="molecule type" value="Genomic_DNA"/>
</dbReference>
<sequence>MIRVLIADDQHLVRGALAALLSLEADIEVVAECSDGDEVAAALAEHPVDVALLDIQMPRQDGLSTAMQVRAEHPGVKILIVTTFDRPGYFRQAFDAGAHGFLVKDASPAELAAAVRRVYAGGRVVDPKLAMISVQSAVNPLTEREREVLALASSGQPVSAIATQIHLSVGTVRNHLSSAIGKTSAANRIEAARVAQDNGWI</sequence>
<keyword evidence="6" id="KW-1185">Reference proteome</keyword>
<evidence type="ECO:0000259" key="3">
    <source>
        <dbReference type="PROSITE" id="PS50043"/>
    </source>
</evidence>
<dbReference type="PROSITE" id="PS50043">
    <property type="entry name" value="HTH_LUXR_2"/>
    <property type="match status" value="1"/>
</dbReference>
<accession>A0A5B7WYD3</accession>
<dbReference type="CDD" id="cd06170">
    <property type="entry name" value="LuxR_C_like"/>
    <property type="match status" value="1"/>
</dbReference>
<feature type="domain" description="Response regulatory" evidence="4">
    <location>
        <begin position="3"/>
        <end position="119"/>
    </location>
</feature>
<proteinExistence type="predicted"/>
<dbReference type="KEGG" id="gcr:GcLGCM259_2553"/>
<dbReference type="Proteomes" id="UP000307000">
    <property type="component" value="Chromosome"/>
</dbReference>
<reference evidence="5 6" key="1">
    <citation type="submission" date="2018-12" db="EMBL/GenBank/DDBJ databases">
        <title>Complete Genome Sequence of Glutamicibacter creatinolyticus strain LGCM259,isolated from an abscess of a 12-year-old mare in Italy.</title>
        <authorList>
            <person name="Santos R.G."/>
            <person name="Silva A.L."/>
            <person name="Seyffert N."/>
            <person name="Castro T.L.P."/>
            <person name="Attili A.R."/>
            <person name="Rifici C."/>
            <person name="Mazzullo G."/>
            <person name="Brenig B."/>
            <person name="Venanzi F."/>
            <person name="Azevedo V."/>
        </authorList>
    </citation>
    <scope>NUCLEOTIDE SEQUENCE [LARGE SCALE GENOMIC DNA]</scope>
    <source>
        <strain evidence="5 6">LGCM 259</strain>
    </source>
</reference>
<protein>
    <submittedName>
        <fullName evidence="5">DNA-binding response regulator</fullName>
    </submittedName>
</protein>
<gene>
    <name evidence="5" type="ORF">GcLGCM259_2553</name>
</gene>
<keyword evidence="2" id="KW-0597">Phosphoprotein</keyword>
<dbReference type="InterPro" id="IPR000792">
    <property type="entry name" value="Tscrpt_reg_LuxR_C"/>
</dbReference>
<dbReference type="InterPro" id="IPR016032">
    <property type="entry name" value="Sig_transdc_resp-reg_C-effctor"/>
</dbReference>
<evidence type="ECO:0000259" key="4">
    <source>
        <dbReference type="PROSITE" id="PS50110"/>
    </source>
</evidence>
<dbReference type="PANTHER" id="PTHR43214">
    <property type="entry name" value="TWO-COMPONENT RESPONSE REGULATOR"/>
    <property type="match status" value="1"/>
</dbReference>
<dbReference type="Pfam" id="PF00196">
    <property type="entry name" value="GerE"/>
    <property type="match status" value="1"/>
</dbReference>
<dbReference type="PROSITE" id="PS50110">
    <property type="entry name" value="RESPONSE_REGULATORY"/>
    <property type="match status" value="1"/>
</dbReference>
<dbReference type="InterPro" id="IPR001789">
    <property type="entry name" value="Sig_transdc_resp-reg_receiver"/>
</dbReference>
<dbReference type="SMART" id="SM00448">
    <property type="entry name" value="REC"/>
    <property type="match status" value="1"/>
</dbReference>
<dbReference type="InterPro" id="IPR039420">
    <property type="entry name" value="WalR-like"/>
</dbReference>
<dbReference type="GO" id="GO:0000160">
    <property type="term" value="P:phosphorelay signal transduction system"/>
    <property type="evidence" value="ECO:0007669"/>
    <property type="project" value="InterPro"/>
</dbReference>
<evidence type="ECO:0000256" key="2">
    <source>
        <dbReference type="PROSITE-ProRule" id="PRU00169"/>
    </source>
</evidence>
<dbReference type="PRINTS" id="PR00038">
    <property type="entry name" value="HTHLUXR"/>
</dbReference>
<dbReference type="GO" id="GO:0006355">
    <property type="term" value="P:regulation of DNA-templated transcription"/>
    <property type="evidence" value="ECO:0007669"/>
    <property type="project" value="InterPro"/>
</dbReference>
<dbReference type="PANTHER" id="PTHR43214:SF42">
    <property type="entry name" value="TRANSCRIPTIONAL REGULATORY PROTEIN DESR"/>
    <property type="match status" value="1"/>
</dbReference>
<keyword evidence="1 5" id="KW-0238">DNA-binding</keyword>
<dbReference type="RefSeq" id="WP_138926876.1">
    <property type="nucleotide sequence ID" value="NZ_CP034412.1"/>
</dbReference>
<dbReference type="SMART" id="SM00421">
    <property type="entry name" value="HTH_LUXR"/>
    <property type="match status" value="1"/>
</dbReference>
<dbReference type="SUPFAM" id="SSF46894">
    <property type="entry name" value="C-terminal effector domain of the bipartite response regulators"/>
    <property type="match status" value="1"/>
</dbReference>
<dbReference type="Gene3D" id="3.40.50.2300">
    <property type="match status" value="1"/>
</dbReference>
<dbReference type="GO" id="GO:0003677">
    <property type="term" value="F:DNA binding"/>
    <property type="evidence" value="ECO:0007669"/>
    <property type="project" value="UniProtKB-KW"/>
</dbReference>
<feature type="modified residue" description="4-aspartylphosphate" evidence="2">
    <location>
        <position position="54"/>
    </location>
</feature>
<dbReference type="AlphaFoldDB" id="A0A5B7WYD3"/>
<dbReference type="PROSITE" id="PS00622">
    <property type="entry name" value="HTH_LUXR_1"/>
    <property type="match status" value="1"/>
</dbReference>
<organism evidence="5 6">
    <name type="scientific">Glutamicibacter creatinolyticus</name>
    <dbReference type="NCBI Taxonomy" id="162496"/>
    <lineage>
        <taxon>Bacteria</taxon>
        <taxon>Bacillati</taxon>
        <taxon>Actinomycetota</taxon>
        <taxon>Actinomycetes</taxon>
        <taxon>Micrococcales</taxon>
        <taxon>Micrococcaceae</taxon>
        <taxon>Glutamicibacter</taxon>
    </lineage>
</organism>
<name>A0A5B7WYD3_9MICC</name>
<dbReference type="Pfam" id="PF00072">
    <property type="entry name" value="Response_reg"/>
    <property type="match status" value="1"/>
</dbReference>
<dbReference type="SUPFAM" id="SSF52172">
    <property type="entry name" value="CheY-like"/>
    <property type="match status" value="1"/>
</dbReference>
<feature type="domain" description="HTH luxR-type" evidence="3">
    <location>
        <begin position="134"/>
        <end position="199"/>
    </location>
</feature>
<evidence type="ECO:0000313" key="6">
    <source>
        <dbReference type="Proteomes" id="UP000307000"/>
    </source>
</evidence>
<evidence type="ECO:0000313" key="5">
    <source>
        <dbReference type="EMBL" id="QCY48260.1"/>
    </source>
</evidence>